<dbReference type="InterPro" id="IPR019810">
    <property type="entry name" value="Citrate_synthase_AS"/>
</dbReference>
<dbReference type="InterPro" id="IPR002020">
    <property type="entry name" value="Citrate_synthase"/>
</dbReference>
<dbReference type="PANTHER" id="PTHR11739">
    <property type="entry name" value="CITRATE SYNTHASE"/>
    <property type="match status" value="1"/>
</dbReference>
<name>A0A5J5IVG1_9MICO</name>
<dbReference type="RefSeq" id="WP_150418320.1">
    <property type="nucleotide sequence ID" value="NZ_VYRZ01000001.1"/>
</dbReference>
<feature type="active site" evidence="7">
    <location>
        <position position="312"/>
    </location>
</feature>
<dbReference type="Pfam" id="PF00285">
    <property type="entry name" value="Citrate_synt"/>
    <property type="match status" value="1"/>
</dbReference>
<accession>A0A5J5IVG1</accession>
<dbReference type="GO" id="GO:0005829">
    <property type="term" value="C:cytosol"/>
    <property type="evidence" value="ECO:0007669"/>
    <property type="project" value="TreeGrafter"/>
</dbReference>
<feature type="active site" evidence="7">
    <location>
        <position position="261"/>
    </location>
</feature>
<dbReference type="NCBIfam" id="TIGR01800">
    <property type="entry name" value="cit_synth_II"/>
    <property type="match status" value="1"/>
</dbReference>
<dbReference type="InterPro" id="IPR011278">
    <property type="entry name" value="2-MeCitrate/Citrate_synth_II"/>
</dbReference>
<protein>
    <recommendedName>
        <fullName evidence="6">Citrate synthase</fullName>
    </recommendedName>
</protein>
<dbReference type="PIRSF" id="PIRSF001369">
    <property type="entry name" value="Citrate_synth"/>
    <property type="match status" value="1"/>
</dbReference>
<reference evidence="10" key="1">
    <citation type="submission" date="2019-09" db="EMBL/GenBank/DDBJ databases">
        <title>Mumia zhuanghuii sp. nov. isolated from the intestinal contents of plateau pika (Ochotona curzoniae) in the Qinghai-Tibet plateau of China.</title>
        <authorList>
            <person name="Tian Z."/>
        </authorList>
    </citation>
    <scope>NUCLEOTIDE SEQUENCE [LARGE SCALE GENOMIC DNA]</scope>
    <source>
        <strain evidence="10">DSM 25564</strain>
    </source>
</reference>
<dbReference type="SUPFAM" id="SSF48256">
    <property type="entry name" value="Citrate synthase"/>
    <property type="match status" value="1"/>
</dbReference>
<evidence type="ECO:0000256" key="1">
    <source>
        <dbReference type="ARBA" id="ARBA00005163"/>
    </source>
</evidence>
<comment type="similarity">
    <text evidence="2 6 8">Belongs to the citrate synthase family.</text>
</comment>
<dbReference type="Proteomes" id="UP000327039">
    <property type="component" value="Unassembled WGS sequence"/>
</dbReference>
<evidence type="ECO:0000256" key="8">
    <source>
        <dbReference type="RuleBase" id="RU003406"/>
    </source>
</evidence>
<evidence type="ECO:0000256" key="2">
    <source>
        <dbReference type="ARBA" id="ARBA00010566"/>
    </source>
</evidence>
<dbReference type="InterPro" id="IPR016142">
    <property type="entry name" value="Citrate_synth-like_lrg_a-sub"/>
</dbReference>
<keyword evidence="10" id="KW-1185">Reference proteome</keyword>
<comment type="caution">
    <text evidence="9">The sequence shown here is derived from an EMBL/GenBank/DDBJ whole genome shotgun (WGS) entry which is preliminary data.</text>
</comment>
<dbReference type="Gene3D" id="1.10.230.10">
    <property type="entry name" value="Cytochrome P450-Terp, domain 2"/>
    <property type="match status" value="1"/>
</dbReference>
<keyword evidence="9" id="KW-0012">Acyltransferase</keyword>
<keyword evidence="3" id="KW-0816">Tricarboxylic acid cycle</keyword>
<evidence type="ECO:0000256" key="3">
    <source>
        <dbReference type="ARBA" id="ARBA00022532"/>
    </source>
</evidence>
<dbReference type="PANTHER" id="PTHR11739:SF4">
    <property type="entry name" value="CITRATE SYNTHASE, PEROXISOMAL"/>
    <property type="match status" value="1"/>
</dbReference>
<organism evidence="9 10">
    <name type="scientific">Microbacterium radiodurans</name>
    <dbReference type="NCBI Taxonomy" id="661398"/>
    <lineage>
        <taxon>Bacteria</taxon>
        <taxon>Bacillati</taxon>
        <taxon>Actinomycetota</taxon>
        <taxon>Actinomycetes</taxon>
        <taxon>Micrococcales</taxon>
        <taxon>Microbacteriaceae</taxon>
        <taxon>Microbacterium</taxon>
    </lineage>
</organism>
<comment type="pathway">
    <text evidence="1">Carbohydrate metabolism; tricarboxylic acid cycle.</text>
</comment>
<evidence type="ECO:0000256" key="4">
    <source>
        <dbReference type="ARBA" id="ARBA00022679"/>
    </source>
</evidence>
<dbReference type="AlphaFoldDB" id="A0A5J5IVG1"/>
<dbReference type="PRINTS" id="PR00143">
    <property type="entry name" value="CITRTSNTHASE"/>
</dbReference>
<comment type="catalytic activity">
    <reaction evidence="5">
        <text>oxaloacetate + acetyl-CoA + H2O = citrate + CoA + H(+)</text>
        <dbReference type="Rhea" id="RHEA:16845"/>
        <dbReference type="ChEBI" id="CHEBI:15377"/>
        <dbReference type="ChEBI" id="CHEBI:15378"/>
        <dbReference type="ChEBI" id="CHEBI:16452"/>
        <dbReference type="ChEBI" id="CHEBI:16947"/>
        <dbReference type="ChEBI" id="CHEBI:57287"/>
        <dbReference type="ChEBI" id="CHEBI:57288"/>
        <dbReference type="EC" id="2.3.3.16"/>
    </reaction>
</comment>
<dbReference type="InterPro" id="IPR024176">
    <property type="entry name" value="Citrate_synthase_bac-typ"/>
</dbReference>
<dbReference type="GO" id="GO:0005975">
    <property type="term" value="P:carbohydrate metabolic process"/>
    <property type="evidence" value="ECO:0007669"/>
    <property type="project" value="TreeGrafter"/>
</dbReference>
<dbReference type="NCBIfam" id="NF010636">
    <property type="entry name" value="PRK14033.1"/>
    <property type="match status" value="1"/>
</dbReference>
<dbReference type="GO" id="GO:0036440">
    <property type="term" value="F:citrate synthase activity"/>
    <property type="evidence" value="ECO:0007669"/>
    <property type="project" value="UniProtKB-EC"/>
</dbReference>
<gene>
    <name evidence="9" type="ORF">F6B42_04275</name>
</gene>
<sequence length="389" mass="42355">MADADIRKGLAGVTVDTTAVSKVDPESNSLLYRGYPVQELAATQSFEAVAHLLWHGELPDAEQLAAFERFERAHRELDADVRAIIDALPGHAHPMDVLRTAVSAIGAAAPDVSDNARNADLRKARLLLAKIPAIVAYDQRRRRGQELIAPRDDLDYSRNFLWMTFGEEPDDVVAHAFTVSLILYAEHSFNASTFTARVITSTTSDLYSAVVGAIGALKGALHGGANEAVMHVFDEIGTADRVGPWLDEALAHKRKIMGFGHRVYKKGDSRVPTMKAALDTLVEHVGAADLAALYDELESEFVARKGIYPNLDYPSGPAYHLIGFDTLTFTPLFVAARVAGWSAHIMEQAASNALIRPLSAYDGVPERHVAGYVPTEADREVAERDEEAS</sequence>
<dbReference type="GO" id="GO:0006099">
    <property type="term" value="P:tricarboxylic acid cycle"/>
    <property type="evidence" value="ECO:0007669"/>
    <property type="project" value="UniProtKB-UniPathway"/>
</dbReference>
<evidence type="ECO:0000313" key="10">
    <source>
        <dbReference type="Proteomes" id="UP000327039"/>
    </source>
</evidence>
<keyword evidence="4 6" id="KW-0808">Transferase</keyword>
<proteinExistence type="inferred from homology"/>
<dbReference type="PROSITE" id="PS00480">
    <property type="entry name" value="CITRATE_SYNTHASE"/>
    <property type="match status" value="1"/>
</dbReference>
<evidence type="ECO:0000313" key="9">
    <source>
        <dbReference type="EMBL" id="KAA9089689.1"/>
    </source>
</evidence>
<evidence type="ECO:0000256" key="7">
    <source>
        <dbReference type="PIRSR" id="PIRSR001369-1"/>
    </source>
</evidence>
<dbReference type="EMBL" id="VYRZ01000001">
    <property type="protein sequence ID" value="KAA9089689.1"/>
    <property type="molecule type" value="Genomic_DNA"/>
</dbReference>
<evidence type="ECO:0000256" key="5">
    <source>
        <dbReference type="ARBA" id="ARBA00049288"/>
    </source>
</evidence>
<dbReference type="UniPathway" id="UPA00223"/>
<dbReference type="OrthoDB" id="9800864at2"/>
<dbReference type="Gene3D" id="1.10.580.10">
    <property type="entry name" value="Citrate Synthase, domain 1"/>
    <property type="match status" value="1"/>
</dbReference>
<dbReference type="InterPro" id="IPR036969">
    <property type="entry name" value="Citrate_synthase_sf"/>
</dbReference>
<dbReference type="InterPro" id="IPR016143">
    <property type="entry name" value="Citrate_synth-like_sm_a-sub"/>
</dbReference>
<evidence type="ECO:0000256" key="6">
    <source>
        <dbReference type="PIRNR" id="PIRNR001369"/>
    </source>
</evidence>